<reference evidence="3 4" key="1">
    <citation type="submission" date="2016-03" db="EMBL/GenBank/DDBJ databases">
        <title>Pediococcus and Lactobacillus from brewery environment - whole genome sequencing and assembly.</title>
        <authorList>
            <person name="Behr J."/>
            <person name="Geissler A.J."/>
            <person name="Vogel R.F."/>
        </authorList>
    </citation>
    <scope>NUCLEOTIDE SEQUENCE [LARGE SCALE GENOMIC DNA]</scope>
    <source>
        <strain evidence="3 4">TMW 1.1995</strain>
    </source>
</reference>
<dbReference type="InterPro" id="IPR027954">
    <property type="entry name" value="Transcobalamin-like_C"/>
</dbReference>
<keyword evidence="4" id="KW-1185">Reference proteome</keyword>
<organism evidence="3 4">
    <name type="scientific">Secundilactobacillus paracollinoides</name>
    <dbReference type="NCBI Taxonomy" id="240427"/>
    <lineage>
        <taxon>Bacteria</taxon>
        <taxon>Bacillati</taxon>
        <taxon>Bacillota</taxon>
        <taxon>Bacilli</taxon>
        <taxon>Lactobacillales</taxon>
        <taxon>Lactobacillaceae</taxon>
        <taxon>Secundilactobacillus</taxon>
    </lineage>
</organism>
<evidence type="ECO:0000313" key="4">
    <source>
        <dbReference type="Proteomes" id="UP000093267"/>
    </source>
</evidence>
<evidence type="ECO:0000256" key="1">
    <source>
        <dbReference type="SAM" id="MobiDB-lite"/>
    </source>
</evidence>
<feature type="compositionally biased region" description="Low complexity" evidence="1">
    <location>
        <begin position="92"/>
        <end position="133"/>
    </location>
</feature>
<gene>
    <name evidence="3" type="ORF">AYR63_03570</name>
</gene>
<dbReference type="EMBL" id="CP014924">
    <property type="protein sequence ID" value="ANZ66304.1"/>
    <property type="molecule type" value="Genomic_DNA"/>
</dbReference>
<accession>A0A1B2IW58</accession>
<feature type="compositionally biased region" description="Low complexity" evidence="1">
    <location>
        <begin position="46"/>
        <end position="83"/>
    </location>
</feature>
<proteinExistence type="predicted"/>
<dbReference type="OrthoDB" id="2356646at2"/>
<name>A0A1B2IW58_9LACO</name>
<dbReference type="AlphaFoldDB" id="A0A1B2IW58"/>
<sequence length="258" mass="26715">MSKKKIFAIIASLVIIFGLGFAGYSAMHKSASNNSYTTQKQDKSKTSSSESSSSAPEKAEKAVSSSASSAATSSNGTTTTDASGKVSKLKDGNSTGTTGTNGSTGTTKSTTGSKKSGVKSVTASATTHKTTAHATTSHAATCSLIVRGPISSGNKVLLSASNIRIHSGDKVSTVLKRVTAEKHVALSYQGAGASIYIRGIKGLFEFDKGSGSGWLYSVNNKFPGYSAGKYKVKSGDKIQWLYTENLGKDRDAPQVTQK</sequence>
<evidence type="ECO:0000259" key="2">
    <source>
        <dbReference type="Pfam" id="PF14478"/>
    </source>
</evidence>
<feature type="region of interest" description="Disordered" evidence="1">
    <location>
        <begin position="32"/>
        <end position="133"/>
    </location>
</feature>
<dbReference type="STRING" id="240427.AYR62_12345"/>
<dbReference type="Gene3D" id="2.170.130.30">
    <property type="match status" value="1"/>
</dbReference>
<dbReference type="Pfam" id="PF14478">
    <property type="entry name" value="DUF4430"/>
    <property type="match status" value="1"/>
</dbReference>
<dbReference type="RefSeq" id="WP_054712257.1">
    <property type="nucleotide sequence ID" value="NZ_CP014912.1"/>
</dbReference>
<dbReference type="Proteomes" id="UP000093267">
    <property type="component" value="Chromosome"/>
</dbReference>
<feature type="domain" description="Transcobalamin-like C-terminal" evidence="2">
    <location>
        <begin position="168"/>
        <end position="243"/>
    </location>
</feature>
<evidence type="ECO:0000313" key="3">
    <source>
        <dbReference type="EMBL" id="ANZ66304.1"/>
    </source>
</evidence>
<protein>
    <recommendedName>
        <fullName evidence="2">Transcobalamin-like C-terminal domain-containing protein</fullName>
    </recommendedName>
</protein>